<evidence type="ECO:0000313" key="2">
    <source>
        <dbReference type="Proteomes" id="UP000422232"/>
    </source>
</evidence>
<dbReference type="Proteomes" id="UP000422232">
    <property type="component" value="Chromosome"/>
</dbReference>
<sequence length="736" mass="85081">MPDSSELDCIYSDLWSENERHYYQRFLNGFGQFADSTYLYESSLKYFEDIAGEQLAFTSDATSYSALGSFALFGILGTLTAYSQFHKNKKVEDYYRKFREVLSAAKNGRHAVINISNLIATFSHQAIAVSIFSPAGAIGFAVGILLIANNLYKLHLEEKRNNNVRLIKQYLINQYDQDFKSIFPPSFKNNRKLVFTNIIDGLTDGLYIAGNIFMLLGLFGLVTSLPPVAISMCVIYGIYTLGSIIVKLFKEKESQLQEELIYLKFLNKLDNEDKLIDYHNHFKNDSSYRKYIGKFIDVDDSKDIESLKNKLREVLEKKEYQLNIKKGKLNNNIVYKLYKIISKPFLIIRDYINTIKNSFAAAVGIDVLISHSSLANAAVSFACIIAGLVLALPFVAYKTYHLIRPRYQLKERKDSDCLDLFSFFKEYSQPEFFKKCNHIEAVKNLINKYEEYKKNYLNIFCEVKNYINSNINNINLSGDLYLRYKAAKIYITHKHKSLFSAILQLQKEFNDFPPKGNKEIIKQVKFLLELYPSATKKELVQSLASFNLEIQIEIVKTMPEFIDNGLMLIFNSFLDKIDDLKSRKEFFNYILLEYIDNGVFNKNKFKALIGDINKLLSAQFLYSIDSSYVNFYMNKAASNYLKGYAVDLLKDTCLTICEKLECYKNKHDKIVKLQPKMMSYYAGRRRNDSLTVSTAEFKQFMQQERNSQDIRSSTLFYNSQANKQLLSSLSFTFPVA</sequence>
<accession>A0A9Q6LMH2</accession>
<gene>
    <name evidence="1" type="ORF">Psal009_02590</name>
</gene>
<dbReference type="RefSeq" id="WP_036779341.1">
    <property type="nucleotide sequence ID" value="NZ_CP012413.1"/>
</dbReference>
<dbReference type="EMBL" id="CP038908">
    <property type="protein sequence ID" value="QGO06675.1"/>
    <property type="molecule type" value="Genomic_DNA"/>
</dbReference>
<keyword evidence="2" id="KW-1185">Reference proteome</keyword>
<organism evidence="1 2">
    <name type="scientific">Piscirickettsia salmonis</name>
    <dbReference type="NCBI Taxonomy" id="1238"/>
    <lineage>
        <taxon>Bacteria</taxon>
        <taxon>Pseudomonadati</taxon>
        <taxon>Pseudomonadota</taxon>
        <taxon>Gammaproteobacteria</taxon>
        <taxon>Thiotrichales</taxon>
        <taxon>Piscirickettsiaceae</taxon>
        <taxon>Piscirickettsia</taxon>
    </lineage>
</organism>
<protein>
    <submittedName>
        <fullName evidence="1">Uncharacterized protein</fullName>
    </submittedName>
</protein>
<dbReference type="AlphaFoldDB" id="A0A9Q6LMH2"/>
<proteinExistence type="predicted"/>
<name>A0A9Q6LMH2_PISSA</name>
<reference evidence="1 2" key="1">
    <citation type="submission" date="2019-04" db="EMBL/GenBank/DDBJ databases">
        <title>Complete genome sequencing of Piscirickettsia salmonis strain Psal-009.</title>
        <authorList>
            <person name="Schober I."/>
            <person name="Bunk B."/>
            <person name="Sproer C."/>
            <person name="Carril G.P."/>
            <person name="Riedel T."/>
            <person name="Flores-Herrera P.A."/>
            <person name="Nourdin-Galindo G."/>
            <person name="Marshall S.H."/>
            <person name="Overmann J."/>
        </authorList>
    </citation>
    <scope>NUCLEOTIDE SEQUENCE [LARGE SCALE GENOMIC DNA]</scope>
    <source>
        <strain evidence="1 2">Psal-009</strain>
    </source>
</reference>
<evidence type="ECO:0000313" key="1">
    <source>
        <dbReference type="EMBL" id="QGO06675.1"/>
    </source>
</evidence>